<dbReference type="InterPro" id="IPR050832">
    <property type="entry name" value="Bact_Acetyltransf"/>
</dbReference>
<proteinExistence type="predicted"/>
<feature type="domain" description="N-acetyltransferase" evidence="3">
    <location>
        <begin position="1"/>
        <end position="148"/>
    </location>
</feature>
<evidence type="ECO:0000313" key="4">
    <source>
        <dbReference type="EMBL" id="MBB5092714.1"/>
    </source>
</evidence>
<accession>A0A7W8EQX1</accession>
<dbReference type="InterPro" id="IPR016181">
    <property type="entry name" value="Acyl_CoA_acyltransferase"/>
</dbReference>
<organism evidence="4 5">
    <name type="scientific">Pseudochrobactrum saccharolyticum</name>
    <dbReference type="NCBI Taxonomy" id="354352"/>
    <lineage>
        <taxon>Bacteria</taxon>
        <taxon>Pseudomonadati</taxon>
        <taxon>Pseudomonadota</taxon>
        <taxon>Alphaproteobacteria</taxon>
        <taxon>Hyphomicrobiales</taxon>
        <taxon>Brucellaceae</taxon>
        <taxon>Pseudochrobactrum</taxon>
    </lineage>
</organism>
<dbReference type="CDD" id="cd04301">
    <property type="entry name" value="NAT_SF"/>
    <property type="match status" value="1"/>
</dbReference>
<dbReference type="PANTHER" id="PTHR43877:SF1">
    <property type="entry name" value="ACETYLTRANSFERASE"/>
    <property type="match status" value="1"/>
</dbReference>
<name>A0A7W8EQX1_9HYPH</name>
<evidence type="ECO:0000256" key="1">
    <source>
        <dbReference type="ARBA" id="ARBA00022679"/>
    </source>
</evidence>
<dbReference type="EMBL" id="JACHIL010000007">
    <property type="protein sequence ID" value="MBB5092714.1"/>
    <property type="molecule type" value="Genomic_DNA"/>
</dbReference>
<dbReference type="Proteomes" id="UP000531231">
    <property type="component" value="Unassembled WGS sequence"/>
</dbReference>
<reference evidence="4 5" key="1">
    <citation type="submission" date="2020-08" db="EMBL/GenBank/DDBJ databases">
        <title>Genomic Encyclopedia of Type Strains, Phase IV (KMG-IV): sequencing the most valuable type-strain genomes for metagenomic binning, comparative biology and taxonomic classification.</title>
        <authorList>
            <person name="Goeker M."/>
        </authorList>
    </citation>
    <scope>NUCLEOTIDE SEQUENCE [LARGE SCALE GENOMIC DNA]</scope>
    <source>
        <strain evidence="4 5">DSM 25620</strain>
    </source>
</reference>
<dbReference type="SUPFAM" id="SSF55729">
    <property type="entry name" value="Acyl-CoA N-acyltransferases (Nat)"/>
    <property type="match status" value="1"/>
</dbReference>
<dbReference type="AlphaFoldDB" id="A0A7W8EQX1"/>
<evidence type="ECO:0000256" key="2">
    <source>
        <dbReference type="ARBA" id="ARBA00023315"/>
    </source>
</evidence>
<protein>
    <submittedName>
        <fullName evidence="4">GNAT superfamily N-acetyltransferase</fullName>
    </submittedName>
</protein>
<keyword evidence="1 4" id="KW-0808">Transferase</keyword>
<sequence length="148" mass="16650">MLIRTLIESDIPCLQKLYRYLAADNAEIPLPEAIARWELLKSYPNSNIFVVCLESILVASCTLVVIPNLTRNGMPYALIENVVTHEDHRKQGYGSAVLHRAIEAAWQAGCYKVMLMTGSKQSSTLKFYQDAGFEQSKTGFQIRRPKTA</sequence>
<comment type="caution">
    <text evidence="4">The sequence shown here is derived from an EMBL/GenBank/DDBJ whole genome shotgun (WGS) entry which is preliminary data.</text>
</comment>
<dbReference type="RefSeq" id="WP_151157996.1">
    <property type="nucleotide sequence ID" value="NZ_JACHIL010000007.1"/>
</dbReference>
<dbReference type="PANTHER" id="PTHR43877">
    <property type="entry name" value="AMINOALKYLPHOSPHONATE N-ACETYLTRANSFERASE-RELATED-RELATED"/>
    <property type="match status" value="1"/>
</dbReference>
<evidence type="ECO:0000259" key="3">
    <source>
        <dbReference type="PROSITE" id="PS51186"/>
    </source>
</evidence>
<dbReference type="GO" id="GO:0016747">
    <property type="term" value="F:acyltransferase activity, transferring groups other than amino-acyl groups"/>
    <property type="evidence" value="ECO:0007669"/>
    <property type="project" value="InterPro"/>
</dbReference>
<dbReference type="Pfam" id="PF00583">
    <property type="entry name" value="Acetyltransf_1"/>
    <property type="match status" value="1"/>
</dbReference>
<gene>
    <name evidence="4" type="ORF">HNQ68_003277</name>
</gene>
<keyword evidence="2" id="KW-0012">Acyltransferase</keyword>
<dbReference type="InterPro" id="IPR000182">
    <property type="entry name" value="GNAT_dom"/>
</dbReference>
<dbReference type="Gene3D" id="3.40.630.30">
    <property type="match status" value="1"/>
</dbReference>
<evidence type="ECO:0000313" key="5">
    <source>
        <dbReference type="Proteomes" id="UP000531231"/>
    </source>
</evidence>
<keyword evidence="5" id="KW-1185">Reference proteome</keyword>
<dbReference type="PROSITE" id="PS51186">
    <property type="entry name" value="GNAT"/>
    <property type="match status" value="1"/>
</dbReference>